<feature type="region of interest" description="Disordered" evidence="1">
    <location>
        <begin position="169"/>
        <end position="199"/>
    </location>
</feature>
<organism evidence="2 3">
    <name type="scientific">Geodia barretti</name>
    <name type="common">Barrett's horny sponge</name>
    <dbReference type="NCBI Taxonomy" id="519541"/>
    <lineage>
        <taxon>Eukaryota</taxon>
        <taxon>Metazoa</taxon>
        <taxon>Porifera</taxon>
        <taxon>Demospongiae</taxon>
        <taxon>Heteroscleromorpha</taxon>
        <taxon>Tetractinellida</taxon>
        <taxon>Astrophorina</taxon>
        <taxon>Geodiidae</taxon>
        <taxon>Geodia</taxon>
    </lineage>
</organism>
<feature type="compositionally biased region" description="Low complexity" evidence="1">
    <location>
        <begin position="169"/>
        <end position="179"/>
    </location>
</feature>
<dbReference type="AlphaFoldDB" id="A0AA35THV3"/>
<feature type="region of interest" description="Disordered" evidence="1">
    <location>
        <begin position="362"/>
        <end position="475"/>
    </location>
</feature>
<feature type="compositionally biased region" description="Basic and acidic residues" evidence="1">
    <location>
        <begin position="583"/>
        <end position="593"/>
    </location>
</feature>
<dbReference type="EMBL" id="CASHTH010003683">
    <property type="protein sequence ID" value="CAI8047883.1"/>
    <property type="molecule type" value="Genomic_DNA"/>
</dbReference>
<feature type="compositionally biased region" description="Polar residues" evidence="1">
    <location>
        <begin position="137"/>
        <end position="157"/>
    </location>
</feature>
<evidence type="ECO:0000256" key="1">
    <source>
        <dbReference type="SAM" id="MobiDB-lite"/>
    </source>
</evidence>
<feature type="non-terminal residue" evidence="2">
    <location>
        <position position="1"/>
    </location>
</feature>
<comment type="caution">
    <text evidence="2">The sequence shown here is derived from an EMBL/GenBank/DDBJ whole genome shotgun (WGS) entry which is preliminary data.</text>
</comment>
<name>A0AA35THV3_GEOBA</name>
<protein>
    <submittedName>
        <fullName evidence="2">Uncharacterized protein</fullName>
    </submittedName>
</protein>
<accession>A0AA35THV3</accession>
<feature type="compositionally biased region" description="Polar residues" evidence="1">
    <location>
        <begin position="438"/>
        <end position="452"/>
    </location>
</feature>
<proteinExistence type="predicted"/>
<dbReference type="Proteomes" id="UP001174909">
    <property type="component" value="Unassembled WGS sequence"/>
</dbReference>
<feature type="compositionally biased region" description="Polar residues" evidence="1">
    <location>
        <begin position="387"/>
        <end position="401"/>
    </location>
</feature>
<feature type="non-terminal residue" evidence="2">
    <location>
        <position position="593"/>
    </location>
</feature>
<evidence type="ECO:0000313" key="3">
    <source>
        <dbReference type="Proteomes" id="UP001174909"/>
    </source>
</evidence>
<gene>
    <name evidence="2" type="ORF">GBAR_LOCUS26477</name>
</gene>
<feature type="region of interest" description="Disordered" evidence="1">
    <location>
        <begin position="496"/>
        <end position="593"/>
    </location>
</feature>
<feature type="region of interest" description="Disordered" evidence="1">
    <location>
        <begin position="78"/>
        <end position="157"/>
    </location>
</feature>
<feature type="compositionally biased region" description="Polar residues" evidence="1">
    <location>
        <begin position="460"/>
        <end position="472"/>
    </location>
</feature>
<feature type="compositionally biased region" description="Low complexity" evidence="1">
    <location>
        <begin position="102"/>
        <end position="130"/>
    </location>
</feature>
<feature type="compositionally biased region" description="Polar residues" evidence="1">
    <location>
        <begin position="78"/>
        <end position="90"/>
    </location>
</feature>
<reference evidence="2" key="1">
    <citation type="submission" date="2023-03" db="EMBL/GenBank/DDBJ databases">
        <authorList>
            <person name="Steffen K."/>
            <person name="Cardenas P."/>
        </authorList>
    </citation>
    <scope>NUCLEOTIDE SEQUENCE</scope>
</reference>
<keyword evidence="3" id="KW-1185">Reference proteome</keyword>
<sequence>ALSSLQLARELERGIRSLQYLPGETQNKILQYSTTSMLANKVSPASLLCSNTRTSSQLEMSLAVHVLGAGVESESQQSQASLFTSGSEPASSMELFSEPAYSSSLSCTSQQQQQQLSQNDTSSHHLSTHTLSDRQTHSQNEGRGIQTISGHQQSQGQHNKYYMRYLSSLSKKQQHQQQHGEGLGSTPLATGGRQGDTVHSKTTFERWKLNQQDRLEKQKLIEEVVSLSSSGYAKELKETLENLRRDVKEALSSEITSSNNRAPEVAQLKEAELTQDLLQQLVRGQSEIREHLIHLRALCNQQSAEVVALKVQVSTLGEQQAKTIGSTLPTELAKLVETAVRQCLFGLEARVSQLSGQLKTHVTTTQSRSTAAAVREEDRGMGPSPQARHQQCHNRSTTTTDACVPTLHTAPVTKSSENSGTGQPNSQIQRKRKGPRDYNQQPSSTKNNSSKSRGGEQEKLLSQNSTESNSTPCDIDLTQHSPLACSQVISDSIQRLKQTSASSQPASQERKVPKIRPGLPSSPSQAPAAKRKRQTGRVTKQRATAQKGKVLATPKVTRRSQRLSNISAGQSTGKPSQPRHNKKECGAKIKTEE</sequence>
<evidence type="ECO:0000313" key="2">
    <source>
        <dbReference type="EMBL" id="CAI8047883.1"/>
    </source>
</evidence>
<feature type="compositionally biased region" description="Polar residues" evidence="1">
    <location>
        <begin position="412"/>
        <end position="428"/>
    </location>
</feature>
<feature type="compositionally biased region" description="Polar residues" evidence="1">
    <location>
        <begin position="562"/>
        <end position="575"/>
    </location>
</feature>
<feature type="compositionally biased region" description="Polar residues" evidence="1">
    <location>
        <begin position="496"/>
        <end position="507"/>
    </location>
</feature>